<evidence type="ECO:0000256" key="15">
    <source>
        <dbReference type="SAM" id="MobiDB-lite"/>
    </source>
</evidence>
<dbReference type="CDD" id="cd13686">
    <property type="entry name" value="GluR_Plant"/>
    <property type="match status" value="1"/>
</dbReference>
<evidence type="ECO:0000256" key="11">
    <source>
        <dbReference type="ARBA" id="ARBA00023180"/>
    </source>
</evidence>
<dbReference type="PIRSF" id="PIRSF037090">
    <property type="entry name" value="Iontro_Glu-like_rcpt_pln"/>
    <property type="match status" value="1"/>
</dbReference>
<dbReference type="InterPro" id="IPR019594">
    <property type="entry name" value="Glu/Gly-bd"/>
</dbReference>
<dbReference type="Pfam" id="PF00060">
    <property type="entry name" value="Lig_chan"/>
    <property type="match status" value="1"/>
</dbReference>
<dbReference type="InterPro" id="IPR044440">
    <property type="entry name" value="GABAb_receptor_plant_PBP1"/>
</dbReference>
<keyword evidence="4" id="KW-0813">Transport</keyword>
<keyword evidence="10" id="KW-0675">Receptor</keyword>
<evidence type="ECO:0000256" key="6">
    <source>
        <dbReference type="ARBA" id="ARBA00022729"/>
    </source>
</evidence>
<evidence type="ECO:0000259" key="17">
    <source>
        <dbReference type="SMART" id="SM00079"/>
    </source>
</evidence>
<dbReference type="OMA" id="SQYCNGY"/>
<dbReference type="SMART" id="SM00079">
    <property type="entry name" value="PBPe"/>
    <property type="match status" value="1"/>
</dbReference>
<proteinExistence type="inferred from homology"/>
<evidence type="ECO:0000256" key="13">
    <source>
        <dbReference type="ARBA" id="ARBA00023303"/>
    </source>
</evidence>
<dbReference type="FunFam" id="3.40.50.2300:FF:000398">
    <property type="entry name" value="Glutamate receptor"/>
    <property type="match status" value="1"/>
</dbReference>
<evidence type="ECO:0000313" key="19">
    <source>
        <dbReference type="Proteomes" id="UP000324705"/>
    </source>
</evidence>
<dbReference type="PANTHER" id="PTHR34836">
    <property type="entry name" value="OS06G0188250 PROTEIN"/>
    <property type="match status" value="1"/>
</dbReference>
<evidence type="ECO:0000256" key="8">
    <source>
        <dbReference type="ARBA" id="ARBA00023065"/>
    </source>
</evidence>
<keyword evidence="5 16" id="KW-0812">Transmembrane</keyword>
<dbReference type="Gramene" id="TRITD6Av1G206780.1">
    <property type="protein sequence ID" value="TRITD6Av1G206780.1"/>
    <property type="gene ID" value="TRITD6Av1G206780"/>
</dbReference>
<dbReference type="InterPro" id="IPR028082">
    <property type="entry name" value="Peripla_BP_I"/>
</dbReference>
<feature type="region of interest" description="Disordered" evidence="15">
    <location>
        <begin position="951"/>
        <end position="986"/>
    </location>
</feature>
<dbReference type="EMBL" id="LT934121">
    <property type="protein sequence ID" value="VAI50444.1"/>
    <property type="molecule type" value="Genomic_DNA"/>
</dbReference>
<dbReference type="Pfam" id="PF10613">
    <property type="entry name" value="Lig_chan-Glu_bd"/>
    <property type="match status" value="1"/>
</dbReference>
<accession>A0A9R1B3T0</accession>
<evidence type="ECO:0000256" key="9">
    <source>
        <dbReference type="ARBA" id="ARBA00023136"/>
    </source>
</evidence>
<feature type="domain" description="Ionotropic glutamate receptor C-terminal" evidence="17">
    <location>
        <begin position="506"/>
        <end position="854"/>
    </location>
</feature>
<evidence type="ECO:0000256" key="14">
    <source>
        <dbReference type="ARBA" id="ARBA00049638"/>
    </source>
</evidence>
<name>A0A9R1B3T0_TRITD</name>
<dbReference type="InterPro" id="IPR001320">
    <property type="entry name" value="Iontro_rcpt_C"/>
</dbReference>
<comment type="function">
    <text evidence="14">Glutamate-gated receptor that probably acts as a non-selective cation channel. May be involved in light-signal transduction and calcium homeostasis via the regulation of calcium influx into cells.</text>
</comment>
<keyword evidence="8" id="KW-0406">Ion transport</keyword>
<dbReference type="GO" id="GO:0016020">
    <property type="term" value="C:membrane"/>
    <property type="evidence" value="ECO:0007669"/>
    <property type="project" value="UniProtKB-SubCell"/>
</dbReference>
<dbReference type="FunFam" id="3.40.50.2300:FF:000188">
    <property type="entry name" value="Glutamate receptor"/>
    <property type="match status" value="1"/>
</dbReference>
<dbReference type="InterPro" id="IPR015683">
    <property type="entry name" value="Ionotropic_Glu_rcpt"/>
</dbReference>
<keyword evidence="7 16" id="KW-1133">Transmembrane helix</keyword>
<comment type="subcellular location">
    <subcellularLocation>
        <location evidence="1">Membrane</location>
        <topology evidence="1">Multi-pass membrane protein</topology>
    </subcellularLocation>
</comment>
<dbReference type="FunFam" id="3.40.190.10:FF:000150">
    <property type="entry name" value="Glutamate receptor 2.7"/>
    <property type="match status" value="1"/>
</dbReference>
<dbReference type="CDD" id="cd19990">
    <property type="entry name" value="PBP1_GABAb_receptor_plant"/>
    <property type="match status" value="1"/>
</dbReference>
<organism evidence="18 19">
    <name type="scientific">Triticum turgidum subsp. durum</name>
    <name type="common">Durum wheat</name>
    <name type="synonym">Triticum durum</name>
    <dbReference type="NCBI Taxonomy" id="4567"/>
    <lineage>
        <taxon>Eukaryota</taxon>
        <taxon>Viridiplantae</taxon>
        <taxon>Streptophyta</taxon>
        <taxon>Embryophyta</taxon>
        <taxon>Tracheophyta</taxon>
        <taxon>Spermatophyta</taxon>
        <taxon>Magnoliopsida</taxon>
        <taxon>Liliopsida</taxon>
        <taxon>Poales</taxon>
        <taxon>Poaceae</taxon>
        <taxon>BOP clade</taxon>
        <taxon>Pooideae</taxon>
        <taxon>Triticodae</taxon>
        <taxon>Triticeae</taxon>
        <taxon>Triticinae</taxon>
        <taxon>Triticum</taxon>
    </lineage>
</organism>
<keyword evidence="9 16" id="KW-0472">Membrane</keyword>
<dbReference type="Gene3D" id="3.40.190.10">
    <property type="entry name" value="Periplasmic binding protein-like II"/>
    <property type="match status" value="2"/>
</dbReference>
<dbReference type="GO" id="GO:0015276">
    <property type="term" value="F:ligand-gated monoatomic ion channel activity"/>
    <property type="evidence" value="ECO:0007669"/>
    <property type="project" value="InterPro"/>
</dbReference>
<keyword evidence="11" id="KW-0325">Glycoprotein</keyword>
<comment type="similarity">
    <text evidence="2">Belongs to the glutamate-gated ion channel (TC 1.A.10.1) family.</text>
</comment>
<keyword evidence="12" id="KW-1071">Ligand-gated ion channel</keyword>
<dbReference type="Gene3D" id="1.10.287.70">
    <property type="match status" value="1"/>
</dbReference>
<feature type="transmembrane region" description="Helical" evidence="16">
    <location>
        <begin position="690"/>
        <end position="708"/>
    </location>
</feature>
<dbReference type="InterPro" id="IPR001828">
    <property type="entry name" value="ANF_lig-bd_rcpt"/>
</dbReference>
<dbReference type="Gene3D" id="3.40.50.2300">
    <property type="match status" value="3"/>
</dbReference>
<evidence type="ECO:0000256" key="12">
    <source>
        <dbReference type="ARBA" id="ARBA00023286"/>
    </source>
</evidence>
<evidence type="ECO:0000256" key="2">
    <source>
        <dbReference type="ARBA" id="ARBA00008685"/>
    </source>
</evidence>
<evidence type="ECO:0000256" key="5">
    <source>
        <dbReference type="ARBA" id="ARBA00022692"/>
    </source>
</evidence>
<feature type="compositionally biased region" description="Polar residues" evidence="15">
    <location>
        <begin position="951"/>
        <end position="960"/>
    </location>
</feature>
<dbReference type="Pfam" id="PF01094">
    <property type="entry name" value="ANF_receptor"/>
    <property type="match status" value="1"/>
</dbReference>
<keyword evidence="13" id="KW-0407">Ion channel</keyword>
<evidence type="ECO:0000256" key="16">
    <source>
        <dbReference type="SAM" id="Phobius"/>
    </source>
</evidence>
<gene>
    <name evidence="18" type="ORF">TRITD_6Av1G206780</name>
</gene>
<sequence length="1040" mass="112973">MSAAGASLSLSGHQSDRASRRRSFFPSCKTMVRAPSPSSLLYAPLLLVAALVGQYQAGSLRVATAQTVAAPVPVRVGVIMDWATKASSAVSLRRRTGIQMAVEDYYAAHPGSATRVELRFGDSKGDVVGAASAALDLIKNDQVQAIIGPKTSAEADFVAYLGSRAHVPVLCYAATSPSLSPAQTPYFVRTAANDSFQATPIAAVLASFGWRAVTVLHEDSPYCAGILPALADALQSVDSAAIMVVDRVPVPSSADEDALDALLYRLKAMPTRVFVVHATHDLAARLFRRASKAGMMSDGYAWVATDGVASFLDSFDPQDLDFMQGVVSLRPHVKYTKQVKNFSARFRARFRKENPSSDDDVLNDATVLRLWSYDTAWAIAAAAEAASVPGPAFRTPQNSTARTDLDRLGVSATGEALLRAVLNTTFDGMAGRFKLVDGQLQVAAYEVVNIIGNGAMTVGFWTPESGISRDLKVGSSKAARQLKPILWPGEMLSPPRGWTASQNGRVLKVAVPVKRGFKQFVDVENCNSTTKITGYCIEVFDAVMKNLAYPVRYRYEPYLDSSESYEKLVDQVSGEKADIVVGDVTITASRMKEVDFTMPFTESGWAMVVATKPDTSANMWIFLKPLSPSLWLTSLAFFCFTGFVVWVIEHRVNPEFRGTPSQQFGLIFYFSFSTLVFAHKEKLESNLSRLVVTIWVFVVLILTSSYTASLTSMLTVQQLRPTVTDVKELQRRGQHIGYQEGSFIEPLLTKMGFDGRKMKKYSTLDQYAEALSKGSVNGGVDAVFDEIPYLKMFLSQQSSQHRDGYMQVGPIYKTDGFGFVFPRGSPMTGDVSREILKLAEGDKMAQIEKAWFGEPGACQDALAGCGGGSSNLSFWSFGGLFLITGVVSSLMLLLYLAIFAYREREELREAEAKAEAEAGSGSVSVRRLRAWLQHFDRKDLKSPTFKTWNDGSVRNGSEFTGRTPRWNGGAGDASMTPRAGGEEHANAMEGTSPLSVYISSEMNAGSSPEGTPASEISESFEQRIEGAAAAVEMTMPTASQ</sequence>
<dbReference type="PANTHER" id="PTHR34836:SF1">
    <property type="entry name" value="OS09G0428600 PROTEIN"/>
    <property type="match status" value="1"/>
</dbReference>
<evidence type="ECO:0000256" key="10">
    <source>
        <dbReference type="ARBA" id="ARBA00023170"/>
    </source>
</evidence>
<evidence type="ECO:0000256" key="4">
    <source>
        <dbReference type="ARBA" id="ARBA00022448"/>
    </source>
</evidence>
<dbReference type="FunFam" id="3.40.190.10:FF:000195">
    <property type="entry name" value="Glutamate receptor 2.7"/>
    <property type="match status" value="1"/>
</dbReference>
<feature type="transmembrane region" description="Helical" evidence="16">
    <location>
        <begin position="629"/>
        <end position="648"/>
    </location>
</feature>
<dbReference type="FunFam" id="1.10.287.70:FF:000163">
    <property type="entry name" value="Glutamate receptor"/>
    <property type="match status" value="1"/>
</dbReference>
<evidence type="ECO:0000313" key="18">
    <source>
        <dbReference type="EMBL" id="VAI50444.1"/>
    </source>
</evidence>
<reference evidence="18 19" key="1">
    <citation type="submission" date="2017-09" db="EMBL/GenBank/DDBJ databases">
        <authorList>
            <consortium name="International Durum Wheat Genome Sequencing Consortium (IDWGSC)"/>
            <person name="Milanesi L."/>
        </authorList>
    </citation>
    <scope>NUCLEOTIDE SEQUENCE [LARGE SCALE GENOMIC DNA]</scope>
    <source>
        <strain evidence="19">cv. Svevo</strain>
    </source>
</reference>
<comment type="subunit">
    <text evidence="3">May form heteromers.</text>
</comment>
<dbReference type="Proteomes" id="UP000324705">
    <property type="component" value="Chromosome 6A"/>
</dbReference>
<dbReference type="SUPFAM" id="SSF53850">
    <property type="entry name" value="Periplasmic binding protein-like II"/>
    <property type="match status" value="1"/>
</dbReference>
<evidence type="ECO:0000256" key="1">
    <source>
        <dbReference type="ARBA" id="ARBA00004141"/>
    </source>
</evidence>
<dbReference type="InterPro" id="IPR017103">
    <property type="entry name" value="Iontropic_Glu_rcpt_pln"/>
</dbReference>
<feature type="transmembrane region" description="Helical" evidence="16">
    <location>
        <begin position="874"/>
        <end position="898"/>
    </location>
</feature>
<keyword evidence="19" id="KW-1185">Reference proteome</keyword>
<protein>
    <recommendedName>
        <fullName evidence="17">Ionotropic glutamate receptor C-terminal domain-containing protein</fullName>
    </recommendedName>
</protein>
<keyword evidence="6" id="KW-0732">Signal</keyword>
<dbReference type="AlphaFoldDB" id="A0A9R1B3T0"/>
<dbReference type="SUPFAM" id="SSF53822">
    <property type="entry name" value="Periplasmic binding protein-like I"/>
    <property type="match status" value="1"/>
</dbReference>
<evidence type="ECO:0000256" key="3">
    <source>
        <dbReference type="ARBA" id="ARBA00011095"/>
    </source>
</evidence>
<evidence type="ECO:0000256" key="7">
    <source>
        <dbReference type="ARBA" id="ARBA00022989"/>
    </source>
</evidence>